<dbReference type="GO" id="GO:0005509">
    <property type="term" value="F:calcium ion binding"/>
    <property type="evidence" value="ECO:0007669"/>
    <property type="project" value="InterPro"/>
</dbReference>
<evidence type="ECO:0000313" key="4">
    <source>
        <dbReference type="Proteomes" id="UP000061468"/>
    </source>
</evidence>
<sequence>MSPVLQDNIISRNGAGVYVYYNEDQGVGSFDITGNTILENVSYGLELSGAIQPVIQYNDIVDNGTYAIRNLTEYDIDAKFNWWGETATEEMEGSNPQDLSFIYDEFDFSSYGFVNYARNLTNGKVDPDNDGVDSNIDNCPLFQNSDQADFDNDGYGDACDEDDDNDGVSDEDDAFPLDASEYLDSDGDGLGDNYERSVGLDPFNADTNGDGVPDSREVAFQGKKVVDVLVINDIDGDELSDLAVYELDTDGTASVTILNPSQMTEISAISFPGRYSSIESKSFEDLNGNGSDELGIFGVYIDNESNAGVKSRSVIKDSLTAEALNVYNWPGNWYEPKLSVLSDINGDNYPEIGMQGVFYQGDRPQLLIKDGLSTSTLMKYSFPALMKKASYSQVGDMNGDGVPEIGMIGRLRSTDKVQVKIIDGIDPLNKLGAYNFGADWEDEQWLSLDDIDFDGQKDFALLGRRISNGKVQAFTKRGTDQSGTLGIFAWPSNFTDFEYVSLPDLTFDGVSEIAVAGLRGSTGRYQLIAKDGTDRSQILWVIGWPNNMSEVSFRFLGDIDGDMVEDFAMIGLSSDLNYEINVRNVLNQPVTSVSIGPDWAAKPSVLTGTDFTGDGNANVFVFGENKLGESKFELINF</sequence>
<proteinExistence type="predicted"/>
<dbReference type="Pfam" id="PF05048">
    <property type="entry name" value="NosD"/>
    <property type="match status" value="1"/>
</dbReference>
<dbReference type="SUPFAM" id="SSF103647">
    <property type="entry name" value="TSP type-3 repeat"/>
    <property type="match status" value="1"/>
</dbReference>
<accession>A0AAC8XMJ8</accession>
<dbReference type="EMBL" id="CP013928">
    <property type="protein sequence ID" value="AMJ79953.1"/>
    <property type="molecule type" value="Genomic_DNA"/>
</dbReference>
<dbReference type="Gene3D" id="2.160.20.10">
    <property type="entry name" value="Single-stranded right-handed beta-helix, Pectin lyase-like"/>
    <property type="match status" value="1"/>
</dbReference>
<dbReference type="InterPro" id="IPR028974">
    <property type="entry name" value="TSP_type-3_rpt"/>
</dbReference>
<reference evidence="3 4" key="1">
    <citation type="submission" date="2015-12" db="EMBL/GenBank/DDBJ databases">
        <title>Intraspecies pangenome expansion in the marine bacterium Alteromonas.</title>
        <authorList>
            <person name="Lopez-Perez M."/>
            <person name="Rodriguez-Valera F."/>
        </authorList>
    </citation>
    <scope>NUCLEOTIDE SEQUENCE [LARGE SCALE GENOMIC DNA]</scope>
    <source>
        <strain evidence="3 4">UM8</strain>
    </source>
</reference>
<protein>
    <recommendedName>
        <fullName evidence="2">Periplasmic copper-binding protein NosD beta helix domain-containing protein</fullName>
    </recommendedName>
</protein>
<dbReference type="SUPFAM" id="SSF69318">
    <property type="entry name" value="Integrin alpha N-terminal domain"/>
    <property type="match status" value="2"/>
</dbReference>
<name>A0AAC8XMJ8_9ALTE</name>
<dbReference type="Proteomes" id="UP000061468">
    <property type="component" value="Chromosome"/>
</dbReference>
<evidence type="ECO:0000256" key="1">
    <source>
        <dbReference type="SAM" id="MobiDB-lite"/>
    </source>
</evidence>
<feature type="domain" description="Periplasmic copper-binding protein NosD beta helix" evidence="2">
    <location>
        <begin position="4"/>
        <end position="69"/>
    </location>
</feature>
<dbReference type="AlphaFoldDB" id="A0AAC8XMJ8"/>
<dbReference type="Gene3D" id="4.10.1080.10">
    <property type="entry name" value="TSP type-3 repeat"/>
    <property type="match status" value="1"/>
</dbReference>
<dbReference type="PANTHER" id="PTHR10199">
    <property type="entry name" value="THROMBOSPONDIN"/>
    <property type="match status" value="1"/>
</dbReference>
<dbReference type="InterPro" id="IPR012334">
    <property type="entry name" value="Pectin_lyas_fold"/>
</dbReference>
<feature type="region of interest" description="Disordered" evidence="1">
    <location>
        <begin position="150"/>
        <end position="173"/>
    </location>
</feature>
<evidence type="ECO:0000259" key="2">
    <source>
        <dbReference type="Pfam" id="PF05048"/>
    </source>
</evidence>
<organism evidence="3 4">
    <name type="scientific">Alteromonas mediterranea</name>
    <dbReference type="NCBI Taxonomy" id="314275"/>
    <lineage>
        <taxon>Bacteria</taxon>
        <taxon>Pseudomonadati</taxon>
        <taxon>Pseudomonadota</taxon>
        <taxon>Gammaproteobacteria</taxon>
        <taxon>Alteromonadales</taxon>
        <taxon>Alteromonadaceae</taxon>
        <taxon>Alteromonas/Salinimonas group</taxon>
        <taxon>Alteromonas</taxon>
    </lineage>
</organism>
<evidence type="ECO:0000313" key="3">
    <source>
        <dbReference type="EMBL" id="AMJ79953.1"/>
    </source>
</evidence>
<dbReference type="InterPro" id="IPR028994">
    <property type="entry name" value="Integrin_alpha_N"/>
</dbReference>
<gene>
    <name evidence="3" type="ORF">AV942_17505</name>
</gene>
<dbReference type="InterPro" id="IPR007742">
    <property type="entry name" value="NosD_dom"/>
</dbReference>
<dbReference type="PANTHER" id="PTHR10199:SF100">
    <property type="entry name" value="THROMBOSPONDIN, ISOFORM A"/>
    <property type="match status" value="1"/>
</dbReference>